<name>A0ACB7SEY9_HYAAI</name>
<organism evidence="1 2">
    <name type="scientific">Hyalomma asiaticum</name>
    <name type="common">Tick</name>
    <dbReference type="NCBI Taxonomy" id="266040"/>
    <lineage>
        <taxon>Eukaryota</taxon>
        <taxon>Metazoa</taxon>
        <taxon>Ecdysozoa</taxon>
        <taxon>Arthropoda</taxon>
        <taxon>Chelicerata</taxon>
        <taxon>Arachnida</taxon>
        <taxon>Acari</taxon>
        <taxon>Parasitiformes</taxon>
        <taxon>Ixodida</taxon>
        <taxon>Ixodoidea</taxon>
        <taxon>Ixodidae</taxon>
        <taxon>Hyalomminae</taxon>
        <taxon>Hyalomma</taxon>
    </lineage>
</organism>
<dbReference type="Proteomes" id="UP000821845">
    <property type="component" value="Chromosome 4"/>
</dbReference>
<evidence type="ECO:0000313" key="2">
    <source>
        <dbReference type="Proteomes" id="UP000821845"/>
    </source>
</evidence>
<reference evidence="1" key="1">
    <citation type="submission" date="2020-05" db="EMBL/GenBank/DDBJ databases">
        <title>Large-scale comparative analyses of tick genomes elucidate their genetic diversity and vector capacities.</title>
        <authorList>
            <person name="Jia N."/>
            <person name="Wang J."/>
            <person name="Shi W."/>
            <person name="Du L."/>
            <person name="Sun Y."/>
            <person name="Zhan W."/>
            <person name="Jiang J."/>
            <person name="Wang Q."/>
            <person name="Zhang B."/>
            <person name="Ji P."/>
            <person name="Sakyi L.B."/>
            <person name="Cui X."/>
            <person name="Yuan T."/>
            <person name="Jiang B."/>
            <person name="Yang W."/>
            <person name="Lam T.T.-Y."/>
            <person name="Chang Q."/>
            <person name="Ding S."/>
            <person name="Wang X."/>
            <person name="Zhu J."/>
            <person name="Ruan X."/>
            <person name="Zhao L."/>
            <person name="Wei J."/>
            <person name="Que T."/>
            <person name="Du C."/>
            <person name="Cheng J."/>
            <person name="Dai P."/>
            <person name="Han X."/>
            <person name="Huang E."/>
            <person name="Gao Y."/>
            <person name="Liu J."/>
            <person name="Shao H."/>
            <person name="Ye R."/>
            <person name="Li L."/>
            <person name="Wei W."/>
            <person name="Wang X."/>
            <person name="Wang C."/>
            <person name="Yang T."/>
            <person name="Huo Q."/>
            <person name="Li W."/>
            <person name="Guo W."/>
            <person name="Chen H."/>
            <person name="Zhou L."/>
            <person name="Ni X."/>
            <person name="Tian J."/>
            <person name="Zhou Y."/>
            <person name="Sheng Y."/>
            <person name="Liu T."/>
            <person name="Pan Y."/>
            <person name="Xia L."/>
            <person name="Li J."/>
            <person name="Zhao F."/>
            <person name="Cao W."/>
        </authorList>
    </citation>
    <scope>NUCLEOTIDE SEQUENCE</scope>
    <source>
        <strain evidence="1">Hyas-2018</strain>
    </source>
</reference>
<accession>A0ACB7SEY9</accession>
<gene>
    <name evidence="1" type="ORF">HPB50_012321</name>
</gene>
<proteinExistence type="predicted"/>
<evidence type="ECO:0000313" key="1">
    <source>
        <dbReference type="EMBL" id="KAH6933125.1"/>
    </source>
</evidence>
<keyword evidence="2" id="KW-1185">Reference proteome</keyword>
<sequence length="141" mass="16426">MRRSNLLFFGIEDDAKEDWTATENKITDFCSEKLDIVAGSIQFDRAHRLGKFSDTKRRPVITKLTYYKDKERILANARKLKGSDFYIREDFSLSTRQARQKLIEHAKTLKKPFKLSVDRLRIGGKTYAYDVTSASVLELNR</sequence>
<comment type="caution">
    <text evidence="1">The sequence shown here is derived from an EMBL/GenBank/DDBJ whole genome shotgun (WGS) entry which is preliminary data.</text>
</comment>
<protein>
    <submittedName>
        <fullName evidence="1">Uncharacterized protein</fullName>
    </submittedName>
</protein>
<dbReference type="EMBL" id="CM023484">
    <property type="protein sequence ID" value="KAH6933125.1"/>
    <property type="molecule type" value="Genomic_DNA"/>
</dbReference>